<organism evidence="2 3">
    <name type="scientific">Pleuronectes platessa</name>
    <name type="common">European plaice</name>
    <dbReference type="NCBI Taxonomy" id="8262"/>
    <lineage>
        <taxon>Eukaryota</taxon>
        <taxon>Metazoa</taxon>
        <taxon>Chordata</taxon>
        <taxon>Craniata</taxon>
        <taxon>Vertebrata</taxon>
        <taxon>Euteleostomi</taxon>
        <taxon>Actinopterygii</taxon>
        <taxon>Neopterygii</taxon>
        <taxon>Teleostei</taxon>
        <taxon>Neoteleostei</taxon>
        <taxon>Acanthomorphata</taxon>
        <taxon>Carangaria</taxon>
        <taxon>Pleuronectiformes</taxon>
        <taxon>Pleuronectoidei</taxon>
        <taxon>Pleuronectidae</taxon>
        <taxon>Pleuronectes</taxon>
    </lineage>
</organism>
<keyword evidence="1" id="KW-0812">Transmembrane</keyword>
<name>A0A9N7TM57_PLEPL</name>
<dbReference type="AlphaFoldDB" id="A0A9N7TM57"/>
<reference evidence="2" key="1">
    <citation type="submission" date="2020-03" db="EMBL/GenBank/DDBJ databases">
        <authorList>
            <person name="Weist P."/>
        </authorList>
    </citation>
    <scope>NUCLEOTIDE SEQUENCE</scope>
</reference>
<evidence type="ECO:0000313" key="2">
    <source>
        <dbReference type="EMBL" id="CAB1414654.1"/>
    </source>
</evidence>
<proteinExistence type="predicted"/>
<protein>
    <submittedName>
        <fullName evidence="2">Uncharacterized protein</fullName>
    </submittedName>
</protein>
<sequence length="151" mass="16006">MALHINTHLRYLHASQTEETLKPPLLPLNSRSLIVSLSNVKTVTTCTAESSSSPTTYASLTRLGIHTVRSGAPAPPLHLPLLSAGVNLSGQPPFKLSVHVVLFIASSVCVCLMVLGSLSSHRVNDYEDGGGHLTLLLAIHSVALPCQQGRV</sequence>
<comment type="caution">
    <text evidence="2">The sequence shown here is derived from an EMBL/GenBank/DDBJ whole genome shotgun (WGS) entry which is preliminary data.</text>
</comment>
<keyword evidence="1" id="KW-1133">Transmembrane helix</keyword>
<feature type="transmembrane region" description="Helical" evidence="1">
    <location>
        <begin position="96"/>
        <end position="115"/>
    </location>
</feature>
<evidence type="ECO:0000313" key="3">
    <source>
        <dbReference type="Proteomes" id="UP001153269"/>
    </source>
</evidence>
<keyword evidence="1" id="KW-0472">Membrane</keyword>
<dbReference type="Proteomes" id="UP001153269">
    <property type="component" value="Unassembled WGS sequence"/>
</dbReference>
<gene>
    <name evidence="2" type="ORF">PLEPLA_LOCUS2363</name>
</gene>
<keyword evidence="3" id="KW-1185">Reference proteome</keyword>
<dbReference type="EMBL" id="CADEAL010000115">
    <property type="protein sequence ID" value="CAB1414654.1"/>
    <property type="molecule type" value="Genomic_DNA"/>
</dbReference>
<accession>A0A9N7TM57</accession>
<evidence type="ECO:0000256" key="1">
    <source>
        <dbReference type="SAM" id="Phobius"/>
    </source>
</evidence>